<sequence>MMLWTDNMVKLLLAEITTYTEFSTSPLNKEAWKTIAAVINTHGYNLTAENCCIKWTGMKKRYKTLKDANNRTGAAKETWEYFNIIDDMLRKNPEITPLSIASSTRGFRVNVNTSESIDLSTKHTEENEENEESLEATNRPRAGYENTNERVWEESIREIKEKIEDLEKRVMERLEDIEKKVYMYEERSEGRGSTYAGSFSECSEDRLSNWEVGKIKKWVTDKDRERRRCNIVMKGTALPKEVERDIRGGRQWIQDFIKEKLEVECKVVKQGNLYSLRRAMETETSVGVQGEECYMPRLWYQGTFGKQCRKKNQHRIHQLHEEPPTKEKVAEDCNCSLCISEVNIVEAINMVTPRLSKSLIVENKGIEFEVDTGAAVSNRTFPENDTHMADESVDPAKLMPQISPKHIEIPNSTFRQNVEEPKVPT</sequence>
<evidence type="ECO:0000256" key="1">
    <source>
        <dbReference type="SAM" id="Coils"/>
    </source>
</evidence>
<feature type="coiled-coil region" evidence="1">
    <location>
        <begin position="149"/>
        <end position="180"/>
    </location>
</feature>
<dbReference type="Proteomes" id="UP000310200">
    <property type="component" value="Unassembled WGS sequence"/>
</dbReference>
<dbReference type="AlphaFoldDB" id="A0A4S2L0B5"/>
<dbReference type="Gene3D" id="1.10.10.60">
    <property type="entry name" value="Homeodomain-like"/>
    <property type="match status" value="1"/>
</dbReference>
<keyword evidence="5" id="KW-1185">Reference proteome</keyword>
<evidence type="ECO:0000313" key="4">
    <source>
        <dbReference type="EMBL" id="TGZ53919.1"/>
    </source>
</evidence>
<evidence type="ECO:0000256" key="2">
    <source>
        <dbReference type="SAM" id="MobiDB-lite"/>
    </source>
</evidence>
<name>A0A4S2L0B5_9HYME</name>
<proteinExistence type="predicted"/>
<dbReference type="PANTHER" id="PTHR47595:SF1">
    <property type="entry name" value="MYB_SANT-LIKE DNA-BINDING DOMAIN-CONTAINING PROTEIN"/>
    <property type="match status" value="1"/>
</dbReference>
<feature type="region of interest" description="Disordered" evidence="2">
    <location>
        <begin position="117"/>
        <end position="142"/>
    </location>
</feature>
<dbReference type="InterPro" id="IPR044822">
    <property type="entry name" value="Myb_DNA-bind_4"/>
</dbReference>
<dbReference type="EMBL" id="QBLH01000879">
    <property type="protein sequence ID" value="TGZ53919.1"/>
    <property type="molecule type" value="Genomic_DNA"/>
</dbReference>
<protein>
    <recommendedName>
        <fullName evidence="3">Myb/SANT-like DNA-binding domain-containing protein</fullName>
    </recommendedName>
</protein>
<evidence type="ECO:0000259" key="3">
    <source>
        <dbReference type="Pfam" id="PF13837"/>
    </source>
</evidence>
<dbReference type="PANTHER" id="PTHR47595">
    <property type="entry name" value="HEAT SHOCK 70 KDA PROTEIN 14"/>
    <property type="match status" value="1"/>
</dbReference>
<comment type="caution">
    <text evidence="4">The sequence shown here is derived from an EMBL/GenBank/DDBJ whole genome shotgun (WGS) entry which is preliminary data.</text>
</comment>
<evidence type="ECO:0000313" key="5">
    <source>
        <dbReference type="Proteomes" id="UP000310200"/>
    </source>
</evidence>
<accession>A0A4S2L0B5</accession>
<reference evidence="4 5" key="1">
    <citation type="journal article" date="2019" name="Philos. Trans. R. Soc. Lond., B, Biol. Sci.">
        <title>Ant behaviour and brain gene expression of defending hosts depend on the ecological success of the intruding social parasite.</title>
        <authorList>
            <person name="Kaur R."/>
            <person name="Stoldt M."/>
            <person name="Jongepier E."/>
            <person name="Feldmeyer B."/>
            <person name="Menzel F."/>
            <person name="Bornberg-Bauer E."/>
            <person name="Foitzik S."/>
        </authorList>
    </citation>
    <scope>NUCLEOTIDE SEQUENCE [LARGE SCALE GENOMIC DNA]</scope>
    <source>
        <tissue evidence="4">Whole body</tissue>
    </source>
</reference>
<dbReference type="Pfam" id="PF13837">
    <property type="entry name" value="Myb_DNA-bind_4"/>
    <property type="match status" value="1"/>
</dbReference>
<organism evidence="4 5">
    <name type="scientific">Temnothorax longispinosus</name>
    <dbReference type="NCBI Taxonomy" id="300112"/>
    <lineage>
        <taxon>Eukaryota</taxon>
        <taxon>Metazoa</taxon>
        <taxon>Ecdysozoa</taxon>
        <taxon>Arthropoda</taxon>
        <taxon>Hexapoda</taxon>
        <taxon>Insecta</taxon>
        <taxon>Pterygota</taxon>
        <taxon>Neoptera</taxon>
        <taxon>Endopterygota</taxon>
        <taxon>Hymenoptera</taxon>
        <taxon>Apocrita</taxon>
        <taxon>Aculeata</taxon>
        <taxon>Formicoidea</taxon>
        <taxon>Formicidae</taxon>
        <taxon>Myrmicinae</taxon>
        <taxon>Temnothorax</taxon>
    </lineage>
</organism>
<feature type="domain" description="Myb/SANT-like DNA-binding" evidence="3">
    <location>
        <begin position="4"/>
        <end position="88"/>
    </location>
</feature>
<gene>
    <name evidence="4" type="ORF">DBV15_11557</name>
</gene>
<keyword evidence="1" id="KW-0175">Coiled coil</keyword>